<feature type="compositionally biased region" description="Low complexity" evidence="1">
    <location>
        <begin position="802"/>
        <end position="822"/>
    </location>
</feature>
<feature type="compositionally biased region" description="Basic residues" evidence="1">
    <location>
        <begin position="257"/>
        <end position="266"/>
    </location>
</feature>
<feature type="compositionally biased region" description="Low complexity" evidence="1">
    <location>
        <begin position="867"/>
        <end position="882"/>
    </location>
</feature>
<protein>
    <recommendedName>
        <fullName evidence="2">TRF2-interacting telomeric protein/Rap1 C-terminal domain-containing protein</fullName>
    </recommendedName>
</protein>
<feature type="region of interest" description="Disordered" evidence="1">
    <location>
        <begin position="545"/>
        <end position="725"/>
    </location>
</feature>
<feature type="compositionally biased region" description="Polar residues" evidence="1">
    <location>
        <begin position="704"/>
        <end position="720"/>
    </location>
</feature>
<feature type="domain" description="TRF2-interacting telomeric protein/Rap1 C-terminal" evidence="2">
    <location>
        <begin position="1053"/>
        <end position="1146"/>
    </location>
</feature>
<feature type="region of interest" description="Disordered" evidence="1">
    <location>
        <begin position="40"/>
        <end position="189"/>
    </location>
</feature>
<dbReference type="Gene3D" id="1.10.10.60">
    <property type="entry name" value="Homeodomain-like"/>
    <property type="match status" value="1"/>
</dbReference>
<dbReference type="STRING" id="741276.A0A2S5BIV7"/>
<dbReference type="OrthoDB" id="435460at2759"/>
<feature type="compositionally biased region" description="Low complexity" evidence="1">
    <location>
        <begin position="1012"/>
        <end position="1038"/>
    </location>
</feature>
<gene>
    <name evidence="3" type="ORF">BMF94_0275</name>
</gene>
<dbReference type="Proteomes" id="UP000237144">
    <property type="component" value="Unassembled WGS sequence"/>
</dbReference>
<feature type="compositionally biased region" description="Basic and acidic residues" evidence="1">
    <location>
        <begin position="823"/>
        <end position="832"/>
    </location>
</feature>
<sequence>MPADLVPPARKAFTDKDRQRLAQYLVNFPSADRTKKRIFDQAGAKASVPSLPGHTAQSWHEHYRKTGREDVDRKIQKILRDRERQRQSRRQDAAAATAAARESTSSDVDQLDDSEPERQHQPVASTSKAPFAAAPPPPPATASAKQRASGPGSGSKRTLCMHTEDSSGDDSAAARRWESGKARAERKTRAAFTDDDFDLCVKVMVQQAKQGFTNRERDIALAEKCPDHTVYSWQTWISNNRHELDEAVRDYRKHRAARKLAKKDKHGRGEQQEQEEEGLVDSRNGRVSVKAAVSSEKQREEKGASRQRQDLTRPPRPDPAVDASIARRADHAQQQQRLRNQTVALRKKEAQENAIRRQHVAARSFDDDDFDDDYRPGHRRLDKGKGRAVSPQESSPDAPGWTIPRVQEESQEEMDGLLAVASGDAVDRFSDFTDEDKHELVHQYARNLVKKHDPDTCFVYLGLKRPQHTEQRWRAYFHYKLAEILGLVARKVQQIEESQAAKAKRLSAAAASAEQEAAKSSSAAVAAMRREEERRRAEIEADERVARENEERFRREEERQDRERAERARAASLATRAGQAQRQPATAGDVFAARSARPAAPGEVVVDSDGFDAASPSPEPSHLDPAEVNDRVLVEATPDKSSEAAATQSGLVRTPRHTPPTRGSQEEQEENLPRSAASQAEALARERESDDEGSSPGSAEPRHSQYSVMPSPFIQNQNGSPADVDVDMVVDDATVKDETDDDRDLIITPAVEPSRVRLDEADALDDDDDDGTFWNALSPAENAHINGLHALVAVVQQQKQQQETARAAGSSTARARAMAASKATERLDDGPARADTGMELDNAPSPVPPSAKGVLLAAEHDEQPQHEAAAATVPAEAPEPLAGNPIASPSRKRRREASSPPIQYMHELKEDEAPAAKRQKMDEPAVALAPEPASTNQAAEPARQGRKSAPSALPARAIGTPTPTPGRRISRASLAVMSTQATGSPARERAAPAAPPATAASKGPEAVSSARPPQASTGPQPAATAGAAPPKSTAAAKAPRSRSLADEIGDLARQYGVHRETIKHIMFCICAKGDMVNLAHLVKWFSPTHRPAEGTPEHDELRQLAHDQVWTLREDTIVLEGSDSALEQLARKRGLPAIKKRRHFLQRAKITSVGLLRKDLYMLS</sequence>
<dbReference type="AlphaFoldDB" id="A0A2S5BIV7"/>
<dbReference type="EMBL" id="PJQD01000002">
    <property type="protein sequence ID" value="POY76683.1"/>
    <property type="molecule type" value="Genomic_DNA"/>
</dbReference>
<reference evidence="3 4" key="1">
    <citation type="journal article" date="2018" name="Front. Microbiol.">
        <title>Prospects for Fungal Bioremediation of Acidic Radioactive Waste Sites: Characterization and Genome Sequence of Rhodotorula taiwanensis MD1149.</title>
        <authorList>
            <person name="Tkavc R."/>
            <person name="Matrosova V.Y."/>
            <person name="Grichenko O.E."/>
            <person name="Gostincar C."/>
            <person name="Volpe R.P."/>
            <person name="Klimenkova P."/>
            <person name="Gaidamakova E.K."/>
            <person name="Zhou C.E."/>
            <person name="Stewart B.J."/>
            <person name="Lyman M.G."/>
            <person name="Malfatti S.A."/>
            <person name="Rubinfeld B."/>
            <person name="Courtot M."/>
            <person name="Singh J."/>
            <person name="Dalgard C.L."/>
            <person name="Hamilton T."/>
            <person name="Frey K.G."/>
            <person name="Gunde-Cimerman N."/>
            <person name="Dugan L."/>
            <person name="Daly M.J."/>
        </authorList>
    </citation>
    <scope>NUCLEOTIDE SEQUENCE [LARGE SCALE GENOMIC DNA]</scope>
    <source>
        <strain evidence="3 4">MD1149</strain>
    </source>
</reference>
<feature type="compositionally biased region" description="Basic and acidic residues" evidence="1">
    <location>
        <begin position="545"/>
        <end position="569"/>
    </location>
</feature>
<accession>A0A2S5BIV7</accession>
<dbReference type="PANTHER" id="PTHR48125:SF12">
    <property type="entry name" value="AT HOOK TRANSCRIPTION FACTOR FAMILY-RELATED"/>
    <property type="match status" value="1"/>
</dbReference>
<feature type="region of interest" description="Disordered" evidence="1">
    <location>
        <begin position="257"/>
        <end position="321"/>
    </location>
</feature>
<dbReference type="InterPro" id="IPR021661">
    <property type="entry name" value="Rap1_C"/>
</dbReference>
<comment type="caution">
    <text evidence="3">The sequence shown here is derived from an EMBL/GenBank/DDBJ whole genome shotgun (WGS) entry which is preliminary data.</text>
</comment>
<feature type="compositionally biased region" description="Basic and acidic residues" evidence="1">
    <location>
        <begin position="296"/>
        <end position="316"/>
    </location>
</feature>
<name>A0A2S5BIV7_9BASI</name>
<evidence type="ECO:0000313" key="3">
    <source>
        <dbReference type="EMBL" id="POY76683.1"/>
    </source>
</evidence>
<feature type="compositionally biased region" description="Basic and acidic residues" evidence="1">
    <location>
        <begin position="59"/>
        <end position="92"/>
    </location>
</feature>
<feature type="compositionally biased region" description="Basic and acidic residues" evidence="1">
    <location>
        <begin position="906"/>
        <end position="923"/>
    </location>
</feature>
<feature type="compositionally biased region" description="Basic and acidic residues" evidence="1">
    <location>
        <begin position="172"/>
        <end position="188"/>
    </location>
</feature>
<dbReference type="PANTHER" id="PTHR48125">
    <property type="entry name" value="LP07818P1"/>
    <property type="match status" value="1"/>
</dbReference>
<organism evidence="3 4">
    <name type="scientific">Rhodotorula taiwanensis</name>
    <dbReference type="NCBI Taxonomy" id="741276"/>
    <lineage>
        <taxon>Eukaryota</taxon>
        <taxon>Fungi</taxon>
        <taxon>Dikarya</taxon>
        <taxon>Basidiomycota</taxon>
        <taxon>Pucciniomycotina</taxon>
        <taxon>Microbotryomycetes</taxon>
        <taxon>Sporidiobolales</taxon>
        <taxon>Sporidiobolaceae</taxon>
        <taxon>Rhodotorula</taxon>
    </lineage>
</organism>
<evidence type="ECO:0000313" key="4">
    <source>
        <dbReference type="Proteomes" id="UP000237144"/>
    </source>
</evidence>
<proteinExistence type="predicted"/>
<dbReference type="Pfam" id="PF11626">
    <property type="entry name" value="Rap1_C"/>
    <property type="match status" value="1"/>
</dbReference>
<feature type="compositionally biased region" description="Basic and acidic residues" evidence="1">
    <location>
        <begin position="621"/>
        <end position="642"/>
    </location>
</feature>
<evidence type="ECO:0000259" key="2">
    <source>
        <dbReference type="Pfam" id="PF11626"/>
    </source>
</evidence>
<feature type="region of interest" description="Disordered" evidence="1">
    <location>
        <begin position="802"/>
        <end position="1043"/>
    </location>
</feature>
<feature type="region of interest" description="Disordered" evidence="1">
    <location>
        <begin position="366"/>
        <end position="402"/>
    </location>
</feature>
<feature type="compositionally biased region" description="Low complexity" evidence="1">
    <location>
        <begin position="93"/>
        <end position="107"/>
    </location>
</feature>
<evidence type="ECO:0000256" key="1">
    <source>
        <dbReference type="SAM" id="MobiDB-lite"/>
    </source>
</evidence>
<keyword evidence="4" id="KW-1185">Reference proteome</keyword>